<evidence type="ECO:0000313" key="1">
    <source>
        <dbReference type="EMBL" id="MDN0077756.1"/>
    </source>
</evidence>
<organism evidence="1 2">
    <name type="scientific">Crenobacter oryzisoli</name>
    <dbReference type="NCBI Taxonomy" id="3056844"/>
    <lineage>
        <taxon>Bacteria</taxon>
        <taxon>Pseudomonadati</taxon>
        <taxon>Pseudomonadota</taxon>
        <taxon>Betaproteobacteria</taxon>
        <taxon>Neisseriales</taxon>
        <taxon>Neisseriaceae</taxon>
        <taxon>Crenobacter</taxon>
    </lineage>
</organism>
<gene>
    <name evidence="1" type="ORF">QU481_23425</name>
</gene>
<accession>A0ABT7XVE3</accession>
<protein>
    <submittedName>
        <fullName evidence="1">Uncharacterized protein</fullName>
    </submittedName>
</protein>
<sequence>MPSNLIDILQWAIVLVALCCLVLLLLNLRALPIRGDKIALSKPHQAPQKQTGSTASDMLYKQLLHACLGDKVKAEWRIAYEFKLRPSATRTQAISHALDRLHYTRTKGAATVKEGTAIHQMELKSEG</sequence>
<comment type="caution">
    <text evidence="1">The sequence shown here is derived from an EMBL/GenBank/DDBJ whole genome shotgun (WGS) entry which is preliminary data.</text>
</comment>
<proteinExistence type="predicted"/>
<reference evidence="1" key="1">
    <citation type="submission" date="2023-06" db="EMBL/GenBank/DDBJ databases">
        <authorList>
            <person name="Zhang S."/>
        </authorList>
    </citation>
    <scope>NUCLEOTIDE SEQUENCE</scope>
    <source>
        <strain evidence="1">SG2303</strain>
    </source>
</reference>
<dbReference type="EMBL" id="JAUEDK010000094">
    <property type="protein sequence ID" value="MDN0077756.1"/>
    <property type="molecule type" value="Genomic_DNA"/>
</dbReference>
<keyword evidence="2" id="KW-1185">Reference proteome</keyword>
<dbReference type="RefSeq" id="WP_289832358.1">
    <property type="nucleotide sequence ID" value="NZ_JAUEDK010000094.1"/>
</dbReference>
<dbReference type="Proteomes" id="UP001168540">
    <property type="component" value="Unassembled WGS sequence"/>
</dbReference>
<evidence type="ECO:0000313" key="2">
    <source>
        <dbReference type="Proteomes" id="UP001168540"/>
    </source>
</evidence>
<name>A0ABT7XVE3_9NEIS</name>